<sequence>MQSIWNRDTMPSKLANIALIALTAVTLTSCGTVYQKKSMMTGLGYSDVRLGEGRYRITYEAAAASGEAKAIEFWHRRAAELCGSSAYEHKYTVTIKDHQQFNRYNGRMESHLFPTVHGSVVCKTS</sequence>
<gene>
    <name evidence="1" type="ORF">FHP89_05525</name>
</gene>
<dbReference type="AlphaFoldDB" id="A0A557RSL8"/>
<dbReference type="NCBIfam" id="NF047637">
    <property type="entry name" value="lipo_CC0125"/>
    <property type="match status" value="1"/>
</dbReference>
<evidence type="ECO:0000313" key="1">
    <source>
        <dbReference type="EMBL" id="TVO77945.1"/>
    </source>
</evidence>
<protein>
    <recommendedName>
        <fullName evidence="3">Lipoprotein</fullName>
    </recommendedName>
</protein>
<comment type="caution">
    <text evidence="1">The sequence shown here is derived from an EMBL/GenBank/DDBJ whole genome shotgun (WGS) entry which is preliminary data.</text>
</comment>
<organism evidence="1 2">
    <name type="scientific">Denitromonas halophila</name>
    <dbReference type="NCBI Taxonomy" id="1629404"/>
    <lineage>
        <taxon>Bacteria</taxon>
        <taxon>Pseudomonadati</taxon>
        <taxon>Pseudomonadota</taxon>
        <taxon>Betaproteobacteria</taxon>
        <taxon>Rhodocyclales</taxon>
        <taxon>Zoogloeaceae</taxon>
        <taxon>Denitromonas</taxon>
    </lineage>
</organism>
<evidence type="ECO:0008006" key="3">
    <source>
        <dbReference type="Google" id="ProtNLM"/>
    </source>
</evidence>
<dbReference type="EMBL" id="VMNI01000006">
    <property type="protein sequence ID" value="TVO77945.1"/>
    <property type="molecule type" value="Genomic_DNA"/>
</dbReference>
<dbReference type="Proteomes" id="UP000318349">
    <property type="component" value="Unassembled WGS sequence"/>
</dbReference>
<name>A0A557RSL8_9RHOO</name>
<accession>A0A557RSL8</accession>
<reference evidence="1 2" key="1">
    <citation type="submission" date="2019-07" db="EMBL/GenBank/DDBJ databases">
        <title>The pathways for chlorine oxyanion respiration interact through the shared metabolite chlorate.</title>
        <authorList>
            <person name="Barnum T.P."/>
            <person name="Cheng Y."/>
            <person name="Hill K.A."/>
            <person name="Lucas L.N."/>
            <person name="Carlson H.K."/>
            <person name="Coates J.D."/>
        </authorList>
    </citation>
    <scope>NUCLEOTIDE SEQUENCE [LARGE SCALE GENOMIC DNA]</scope>
    <source>
        <strain evidence="1 2">SFB-1</strain>
    </source>
</reference>
<proteinExistence type="predicted"/>
<dbReference type="PROSITE" id="PS51257">
    <property type="entry name" value="PROKAR_LIPOPROTEIN"/>
    <property type="match status" value="1"/>
</dbReference>
<evidence type="ECO:0000313" key="2">
    <source>
        <dbReference type="Proteomes" id="UP000318349"/>
    </source>
</evidence>